<organism evidence="3 4">
    <name type="scientific">Rubus argutus</name>
    <name type="common">Southern blackberry</name>
    <dbReference type="NCBI Taxonomy" id="59490"/>
    <lineage>
        <taxon>Eukaryota</taxon>
        <taxon>Viridiplantae</taxon>
        <taxon>Streptophyta</taxon>
        <taxon>Embryophyta</taxon>
        <taxon>Tracheophyta</taxon>
        <taxon>Spermatophyta</taxon>
        <taxon>Magnoliopsida</taxon>
        <taxon>eudicotyledons</taxon>
        <taxon>Gunneridae</taxon>
        <taxon>Pentapetalae</taxon>
        <taxon>rosids</taxon>
        <taxon>fabids</taxon>
        <taxon>Rosales</taxon>
        <taxon>Rosaceae</taxon>
        <taxon>Rosoideae</taxon>
        <taxon>Rosoideae incertae sedis</taxon>
        <taxon>Rubus</taxon>
    </lineage>
</organism>
<evidence type="ECO:0000256" key="1">
    <source>
        <dbReference type="ARBA" id="ARBA00022741"/>
    </source>
</evidence>
<keyword evidence="2" id="KW-0067">ATP-binding</keyword>
<dbReference type="PANTHER" id="PTHR19375">
    <property type="entry name" value="HEAT SHOCK PROTEIN 70KDA"/>
    <property type="match status" value="1"/>
</dbReference>
<dbReference type="InterPro" id="IPR013126">
    <property type="entry name" value="Hsp_70_fam"/>
</dbReference>
<dbReference type="Proteomes" id="UP001457282">
    <property type="component" value="Unassembled WGS sequence"/>
</dbReference>
<protein>
    <submittedName>
        <fullName evidence="3">Uncharacterized protein</fullName>
    </submittedName>
</protein>
<dbReference type="AlphaFoldDB" id="A0AAW1Y3A4"/>
<evidence type="ECO:0000313" key="3">
    <source>
        <dbReference type="EMBL" id="KAK9943221.1"/>
    </source>
</evidence>
<dbReference type="SUPFAM" id="SSF100920">
    <property type="entry name" value="Heat shock protein 70kD (HSP70), peptide-binding domain"/>
    <property type="match status" value="1"/>
</dbReference>
<evidence type="ECO:0000313" key="4">
    <source>
        <dbReference type="Proteomes" id="UP001457282"/>
    </source>
</evidence>
<name>A0AAW1Y3A4_RUBAR</name>
<dbReference type="GO" id="GO:0005524">
    <property type="term" value="F:ATP binding"/>
    <property type="evidence" value="ECO:0007669"/>
    <property type="project" value="UniProtKB-KW"/>
</dbReference>
<accession>A0AAW1Y3A4</accession>
<sequence>MGLLTEGGVRSGVVRFVRSKVDQPLCVLASEEFWALATIRWRVLCDLRWIDPSLCVGGRPRGNERRVSMRASTTHMYYGAAVQGRVLSGEGGEDTKDLLIEAAPLSLGIKTTGGVMTKLIPRGIVIPTKKSQIFTAYQDQQTSVNQGEGSLTKDCHELGRIVTNSAYLCYGILTSAITLNFQEFAVVGSFSRS</sequence>
<dbReference type="Gene3D" id="2.60.34.10">
    <property type="entry name" value="Substrate Binding Domain Of DNAk, Chain A, domain 1"/>
    <property type="match status" value="1"/>
</dbReference>
<proteinExistence type="predicted"/>
<dbReference type="Pfam" id="PF00012">
    <property type="entry name" value="HSP70"/>
    <property type="match status" value="1"/>
</dbReference>
<evidence type="ECO:0000256" key="2">
    <source>
        <dbReference type="ARBA" id="ARBA00022840"/>
    </source>
</evidence>
<gene>
    <name evidence="3" type="ORF">M0R45_008837</name>
</gene>
<keyword evidence="4" id="KW-1185">Reference proteome</keyword>
<reference evidence="3 4" key="1">
    <citation type="journal article" date="2023" name="G3 (Bethesda)">
        <title>A chromosome-length genome assembly and annotation of blackberry (Rubus argutus, cv. 'Hillquist').</title>
        <authorList>
            <person name="Bruna T."/>
            <person name="Aryal R."/>
            <person name="Dudchenko O."/>
            <person name="Sargent D.J."/>
            <person name="Mead D."/>
            <person name="Buti M."/>
            <person name="Cavallini A."/>
            <person name="Hytonen T."/>
            <person name="Andres J."/>
            <person name="Pham M."/>
            <person name="Weisz D."/>
            <person name="Mascagni F."/>
            <person name="Usai G."/>
            <person name="Natali L."/>
            <person name="Bassil N."/>
            <person name="Fernandez G.E."/>
            <person name="Lomsadze A."/>
            <person name="Armour M."/>
            <person name="Olukolu B."/>
            <person name="Poorten T."/>
            <person name="Britton C."/>
            <person name="Davik J."/>
            <person name="Ashrafi H."/>
            <person name="Aiden E.L."/>
            <person name="Borodovsky M."/>
            <person name="Worthington M."/>
        </authorList>
    </citation>
    <scope>NUCLEOTIDE SEQUENCE [LARGE SCALE GENOMIC DNA]</scope>
    <source>
        <strain evidence="3">PI 553951</strain>
    </source>
</reference>
<dbReference type="EMBL" id="JBEDUW010000002">
    <property type="protein sequence ID" value="KAK9943221.1"/>
    <property type="molecule type" value="Genomic_DNA"/>
</dbReference>
<keyword evidence="1" id="KW-0547">Nucleotide-binding</keyword>
<dbReference type="InterPro" id="IPR029047">
    <property type="entry name" value="HSP70_peptide-bd_sf"/>
</dbReference>
<comment type="caution">
    <text evidence="3">The sequence shown here is derived from an EMBL/GenBank/DDBJ whole genome shotgun (WGS) entry which is preliminary data.</text>
</comment>
<dbReference type="GO" id="GO:0140662">
    <property type="term" value="F:ATP-dependent protein folding chaperone"/>
    <property type="evidence" value="ECO:0007669"/>
    <property type="project" value="InterPro"/>
</dbReference>